<evidence type="ECO:0000256" key="3">
    <source>
        <dbReference type="ARBA" id="ARBA00022729"/>
    </source>
</evidence>
<dbReference type="PROSITE" id="PS00922">
    <property type="entry name" value="TRANSGLYCOSYLASE"/>
    <property type="match status" value="1"/>
</dbReference>
<dbReference type="RefSeq" id="WP_098735191.1">
    <property type="nucleotide sequence ID" value="NZ_PDKW01000038.1"/>
</dbReference>
<dbReference type="CDD" id="cd13401">
    <property type="entry name" value="Slt70-like"/>
    <property type="match status" value="1"/>
</dbReference>
<dbReference type="AlphaFoldDB" id="A0A2B8BLU0"/>
<feature type="compositionally biased region" description="Low complexity" evidence="4">
    <location>
        <begin position="60"/>
        <end position="80"/>
    </location>
</feature>
<name>A0A2B8BLU0_9PROT</name>
<reference evidence="7" key="1">
    <citation type="submission" date="2017-10" db="EMBL/GenBank/DDBJ databases">
        <authorList>
            <person name="Kravchenko I.K."/>
            <person name="Grouzdev D.S."/>
        </authorList>
    </citation>
    <scope>NUCLEOTIDE SEQUENCE [LARGE SCALE GENOMIC DNA]</scope>
    <source>
        <strain evidence="7">B2</strain>
    </source>
</reference>
<dbReference type="InterPro" id="IPR000189">
    <property type="entry name" value="Transglyc_AS"/>
</dbReference>
<dbReference type="GO" id="GO:0042597">
    <property type="term" value="C:periplasmic space"/>
    <property type="evidence" value="ECO:0007669"/>
    <property type="project" value="InterPro"/>
</dbReference>
<keyword evidence="3" id="KW-0732">Signal</keyword>
<evidence type="ECO:0000256" key="4">
    <source>
        <dbReference type="SAM" id="MobiDB-lite"/>
    </source>
</evidence>
<dbReference type="InterPro" id="IPR008258">
    <property type="entry name" value="Transglycosylase_SLT_dom_1"/>
</dbReference>
<dbReference type="Gene3D" id="1.25.20.10">
    <property type="entry name" value="Bacterial muramidases"/>
    <property type="match status" value="1"/>
</dbReference>
<comment type="caution">
    <text evidence="6">The sequence shown here is derived from an EMBL/GenBank/DDBJ whole genome shotgun (WGS) entry which is preliminary data.</text>
</comment>
<comment type="similarity">
    <text evidence="1">Belongs to the transglycosylase Slt family.</text>
</comment>
<dbReference type="GO" id="GO:0000270">
    <property type="term" value="P:peptidoglycan metabolic process"/>
    <property type="evidence" value="ECO:0007669"/>
    <property type="project" value="InterPro"/>
</dbReference>
<dbReference type="Proteomes" id="UP000225379">
    <property type="component" value="Unassembled WGS sequence"/>
</dbReference>
<keyword evidence="7" id="KW-1185">Reference proteome</keyword>
<dbReference type="GO" id="GO:0008933">
    <property type="term" value="F:peptidoglycan lytic transglycosylase activity"/>
    <property type="evidence" value="ECO:0007669"/>
    <property type="project" value="InterPro"/>
</dbReference>
<sequence>MLRIFCSAAYRVASAAPLRRNLLGVLGLTVAYTLGPDGAVGFRPACAALIIHAPDGHAVVPPGGDSVPDPASPVFADAPIDPAPLDPAIGLPETATPDSPTPDSSTADSAASGNPTAGTAPSAVMDDSPASAGAPLLLASDETARTVQLDEVDAARYRRIFAAQERAEWDAADAEMAKLKDRRLIGYVLRQRYLHPDRRAGYEELARWMQDYGDLAGAERIYTLAQKRQPAGQRAPKPPRGEDRVRLVGSLERLGGLRTVASNEEEDDDSVTVAPRSRTVSRARSDRAAVARVEELLRSGRTNSALSLLGQDEFGGKLDTVQYDAARARIATSLYYAGETAQALTLASASAARSGDMLPEAHWIAGLAAWRLKQTDRAARHFTGMAAAGPRNPWKAAAADYWAARALARKPGKEKEAAEHLAAAARYPHTFYGLIALQTLGSLGDVRWQAPDLTGRQLAAVAAKPAGSRAIALLQAGQRELAGLELQRIDPQGEPLIEQAMVALTDRAGVASLALRLGNAVAGPDGAPYAAALYPLPHWTPRDGFAVDRALVFAVMRQESRFDPRLVSSAGATGLMQILPSTAQHVRERNADIGSDDANRDALFDPSRNMELGQRYLSELLGMPEIDGNMFLATAAYNAGPGTLARWRRDLSDITDPLLFIESLSFGETRDYVEKVMANFWIYQLRLGQETASLTAVADGKWPAYVPMDGRPPQVAARPDPQPAAKAASPAADLPVAAAPDPVETAPMGPIPAGTVPVETVAERGEASPIP</sequence>
<dbReference type="Pfam" id="PF01464">
    <property type="entry name" value="SLT"/>
    <property type="match status" value="1"/>
</dbReference>
<dbReference type="InterPro" id="IPR023346">
    <property type="entry name" value="Lysozyme-like_dom_sf"/>
</dbReference>
<protein>
    <submittedName>
        <fullName evidence="6">Murein transglycosylase</fullName>
    </submittedName>
</protein>
<feature type="compositionally biased region" description="Low complexity" evidence="4">
    <location>
        <begin position="723"/>
        <end position="742"/>
    </location>
</feature>
<proteinExistence type="inferred from homology"/>
<dbReference type="SUPFAM" id="SSF48435">
    <property type="entry name" value="Bacterial muramidases"/>
    <property type="match status" value="1"/>
</dbReference>
<comment type="similarity">
    <text evidence="2">Belongs to the virb1 family.</text>
</comment>
<dbReference type="Gene3D" id="1.10.530.10">
    <property type="match status" value="1"/>
</dbReference>
<evidence type="ECO:0000313" key="7">
    <source>
        <dbReference type="Proteomes" id="UP000225379"/>
    </source>
</evidence>
<dbReference type="PANTHER" id="PTHR37423">
    <property type="entry name" value="SOLUBLE LYTIC MUREIN TRANSGLYCOSYLASE-RELATED"/>
    <property type="match status" value="1"/>
</dbReference>
<evidence type="ECO:0000313" key="6">
    <source>
        <dbReference type="EMBL" id="PGH58362.1"/>
    </source>
</evidence>
<dbReference type="InterPro" id="IPR008939">
    <property type="entry name" value="Lytic_TGlycosylase_superhlx_U"/>
</dbReference>
<dbReference type="SUPFAM" id="SSF53955">
    <property type="entry name" value="Lysozyme-like"/>
    <property type="match status" value="1"/>
</dbReference>
<dbReference type="EMBL" id="PDKW01000038">
    <property type="protein sequence ID" value="PGH58362.1"/>
    <property type="molecule type" value="Genomic_DNA"/>
</dbReference>
<feature type="compositionally biased region" description="Basic and acidic residues" evidence="4">
    <location>
        <begin position="761"/>
        <end position="771"/>
    </location>
</feature>
<feature type="region of interest" description="Disordered" evidence="4">
    <location>
        <begin position="710"/>
        <end position="771"/>
    </location>
</feature>
<feature type="compositionally biased region" description="Low complexity" evidence="4">
    <location>
        <begin position="86"/>
        <end position="112"/>
    </location>
</feature>
<feature type="region of interest" description="Disordered" evidence="4">
    <location>
        <begin position="60"/>
        <end position="128"/>
    </location>
</feature>
<feature type="domain" description="Transglycosylase SLT" evidence="5">
    <location>
        <begin position="545"/>
        <end position="649"/>
    </location>
</feature>
<gene>
    <name evidence="6" type="ORF">CRT60_04125</name>
</gene>
<evidence type="ECO:0000259" key="5">
    <source>
        <dbReference type="Pfam" id="PF01464"/>
    </source>
</evidence>
<dbReference type="OrthoDB" id="9815002at2"/>
<dbReference type="PANTHER" id="PTHR37423:SF2">
    <property type="entry name" value="MEMBRANE-BOUND LYTIC MUREIN TRANSGLYCOSYLASE C"/>
    <property type="match status" value="1"/>
</dbReference>
<dbReference type="GO" id="GO:0016020">
    <property type="term" value="C:membrane"/>
    <property type="evidence" value="ECO:0007669"/>
    <property type="project" value="InterPro"/>
</dbReference>
<accession>A0A2B8BLU0</accession>
<evidence type="ECO:0000256" key="1">
    <source>
        <dbReference type="ARBA" id="ARBA00007734"/>
    </source>
</evidence>
<dbReference type="GO" id="GO:0004553">
    <property type="term" value="F:hydrolase activity, hydrolyzing O-glycosyl compounds"/>
    <property type="evidence" value="ECO:0007669"/>
    <property type="project" value="InterPro"/>
</dbReference>
<evidence type="ECO:0000256" key="2">
    <source>
        <dbReference type="ARBA" id="ARBA00009387"/>
    </source>
</evidence>
<organism evidence="6 7">
    <name type="scientific">Azospirillum palustre</name>
    <dbReference type="NCBI Taxonomy" id="2044885"/>
    <lineage>
        <taxon>Bacteria</taxon>
        <taxon>Pseudomonadati</taxon>
        <taxon>Pseudomonadota</taxon>
        <taxon>Alphaproteobacteria</taxon>
        <taxon>Rhodospirillales</taxon>
        <taxon>Azospirillaceae</taxon>
        <taxon>Azospirillum</taxon>
    </lineage>
</organism>